<feature type="signal peptide" evidence="1">
    <location>
        <begin position="1"/>
        <end position="18"/>
    </location>
</feature>
<protein>
    <recommendedName>
        <fullName evidence="4">CarboxypepD_reg-like domain-containing protein</fullName>
    </recommendedName>
</protein>
<dbReference type="InterPro" id="IPR008969">
    <property type="entry name" value="CarboxyPept-like_regulatory"/>
</dbReference>
<organism evidence="2 3">
    <name type="scientific">Paenimyroides ummariense</name>
    <dbReference type="NCBI Taxonomy" id="913024"/>
    <lineage>
        <taxon>Bacteria</taxon>
        <taxon>Pseudomonadati</taxon>
        <taxon>Bacteroidota</taxon>
        <taxon>Flavobacteriia</taxon>
        <taxon>Flavobacteriales</taxon>
        <taxon>Flavobacteriaceae</taxon>
        <taxon>Paenimyroides</taxon>
    </lineage>
</organism>
<dbReference type="STRING" id="913024.SAMN05421741_101290"/>
<keyword evidence="1" id="KW-0732">Signal</keyword>
<reference evidence="3" key="1">
    <citation type="submission" date="2016-10" db="EMBL/GenBank/DDBJ databases">
        <authorList>
            <person name="Varghese N."/>
            <person name="Submissions S."/>
        </authorList>
    </citation>
    <scope>NUCLEOTIDE SEQUENCE [LARGE SCALE GENOMIC DNA]</scope>
    <source>
        <strain evidence="3">DS-12</strain>
    </source>
</reference>
<keyword evidence="3" id="KW-1185">Reference proteome</keyword>
<dbReference type="OrthoDB" id="8764943at2"/>
<evidence type="ECO:0008006" key="4">
    <source>
        <dbReference type="Google" id="ProtNLM"/>
    </source>
</evidence>
<evidence type="ECO:0000313" key="2">
    <source>
        <dbReference type="EMBL" id="SFN14317.1"/>
    </source>
</evidence>
<dbReference type="Proteomes" id="UP000199036">
    <property type="component" value="Unassembled WGS sequence"/>
</dbReference>
<evidence type="ECO:0000256" key="1">
    <source>
        <dbReference type="SAM" id="SignalP"/>
    </source>
</evidence>
<feature type="chain" id="PRO_5011527270" description="CarboxypepD_reg-like domain-containing protein" evidence="1">
    <location>
        <begin position="19"/>
        <end position="142"/>
    </location>
</feature>
<sequence length="142" mass="16474">MKNTILFLMLLCCTQIWAQQQNIQGTVYTEGNIPIPFLEIRILDTSQNYQQSVATDSLGNFEIITDQSEIILDINDDFHQPLQQQISVEDQKNELTLYLIPLEEQLTELTISVKRPKVKQKIDRMVFDVENSSLSNLNTWEI</sequence>
<dbReference type="EMBL" id="FOVI01000001">
    <property type="protein sequence ID" value="SFN14317.1"/>
    <property type="molecule type" value="Genomic_DNA"/>
</dbReference>
<evidence type="ECO:0000313" key="3">
    <source>
        <dbReference type="Proteomes" id="UP000199036"/>
    </source>
</evidence>
<dbReference type="RefSeq" id="WP_091517868.1">
    <property type="nucleotide sequence ID" value="NZ_FOVI01000001.1"/>
</dbReference>
<dbReference type="SUPFAM" id="SSF49464">
    <property type="entry name" value="Carboxypeptidase regulatory domain-like"/>
    <property type="match status" value="1"/>
</dbReference>
<proteinExistence type="predicted"/>
<dbReference type="Gene3D" id="2.60.40.1120">
    <property type="entry name" value="Carboxypeptidase-like, regulatory domain"/>
    <property type="match status" value="1"/>
</dbReference>
<accession>A0A1I4WLI4</accession>
<gene>
    <name evidence="2" type="ORF">SAMN05421741_101290</name>
</gene>
<dbReference type="AlphaFoldDB" id="A0A1I4WLI4"/>
<name>A0A1I4WLI4_9FLAO</name>